<keyword evidence="3" id="KW-1185">Reference proteome</keyword>
<accession>A0ABU0LC96</accession>
<reference evidence="2 3" key="1">
    <citation type="submission" date="2023-07" db="EMBL/GenBank/DDBJ databases">
        <title>Genomic Encyclopedia of Type Strains, Phase IV (KMG-IV): sequencing the most valuable type-strain genomes for metagenomic binning, comparative biology and taxonomic classification.</title>
        <authorList>
            <person name="Goeker M."/>
        </authorList>
    </citation>
    <scope>NUCLEOTIDE SEQUENCE [LARGE SCALE GENOMIC DNA]</scope>
    <source>
        <strain evidence="2 3">DSM 3770</strain>
    </source>
</reference>
<feature type="transmembrane region" description="Helical" evidence="1">
    <location>
        <begin position="73"/>
        <end position="91"/>
    </location>
</feature>
<name>A0ABU0LC96_XANAG</name>
<feature type="transmembrane region" description="Helical" evidence="1">
    <location>
        <begin position="128"/>
        <end position="146"/>
    </location>
</feature>
<dbReference type="EMBL" id="JAUSVY010000003">
    <property type="protein sequence ID" value="MDQ0504743.1"/>
    <property type="molecule type" value="Genomic_DNA"/>
</dbReference>
<keyword evidence="1" id="KW-0812">Transmembrane</keyword>
<organism evidence="2 3">
    <name type="scientific">Xanthobacter agilis</name>
    <dbReference type="NCBI Taxonomy" id="47492"/>
    <lineage>
        <taxon>Bacteria</taxon>
        <taxon>Pseudomonadati</taxon>
        <taxon>Pseudomonadota</taxon>
        <taxon>Alphaproteobacteria</taxon>
        <taxon>Hyphomicrobiales</taxon>
        <taxon>Xanthobacteraceae</taxon>
        <taxon>Xanthobacter</taxon>
    </lineage>
</organism>
<evidence type="ECO:0000313" key="3">
    <source>
        <dbReference type="Proteomes" id="UP001241747"/>
    </source>
</evidence>
<keyword evidence="1" id="KW-0472">Membrane</keyword>
<evidence type="ECO:0008006" key="4">
    <source>
        <dbReference type="Google" id="ProtNLM"/>
    </source>
</evidence>
<proteinExistence type="predicted"/>
<evidence type="ECO:0000256" key="1">
    <source>
        <dbReference type="SAM" id="Phobius"/>
    </source>
</evidence>
<comment type="caution">
    <text evidence="2">The sequence shown here is derived from an EMBL/GenBank/DDBJ whole genome shotgun (WGS) entry which is preliminary data.</text>
</comment>
<dbReference type="Proteomes" id="UP001241747">
    <property type="component" value="Unassembled WGS sequence"/>
</dbReference>
<keyword evidence="1" id="KW-1133">Transmembrane helix</keyword>
<gene>
    <name evidence="2" type="ORF">QOZ94_001525</name>
</gene>
<sequence>MYLGVIIATMLVLPLASIGLELALHGGALLPLAGKWFTFWGVGVRVMLAAVKQMTQPAFTAEILQVSDPRAHILVRELGFANASIALIALASLVVPAWGVPATLAGAVFLGLAGIQHALRKTRNGKETIAMVSDLGLAALLALTLLDRLA</sequence>
<feature type="transmembrane region" description="Helical" evidence="1">
    <location>
        <begin position="33"/>
        <end position="52"/>
    </location>
</feature>
<protein>
    <recommendedName>
        <fullName evidence="4">DoxX family protein</fullName>
    </recommendedName>
</protein>
<evidence type="ECO:0000313" key="2">
    <source>
        <dbReference type="EMBL" id="MDQ0504743.1"/>
    </source>
</evidence>
<dbReference type="RefSeq" id="WP_237346480.1">
    <property type="nucleotide sequence ID" value="NZ_JABWGX010000019.1"/>
</dbReference>